<feature type="domain" description="KOW" evidence="7">
    <location>
        <begin position="525"/>
        <end position="552"/>
    </location>
</feature>
<dbReference type="GO" id="GO:0006357">
    <property type="term" value="P:regulation of transcription by RNA polymerase II"/>
    <property type="evidence" value="ECO:0007669"/>
    <property type="project" value="InterPro"/>
</dbReference>
<dbReference type="GO" id="GO:0032784">
    <property type="term" value="P:regulation of DNA-templated transcription elongation"/>
    <property type="evidence" value="ECO:0007669"/>
    <property type="project" value="InterPro"/>
</dbReference>
<dbReference type="InterPro" id="IPR005100">
    <property type="entry name" value="NGN-domain"/>
</dbReference>
<evidence type="ECO:0000259" key="7">
    <source>
        <dbReference type="SMART" id="SM00739"/>
    </source>
</evidence>
<dbReference type="SMART" id="SM00739">
    <property type="entry name" value="KOW"/>
    <property type="match status" value="3"/>
</dbReference>
<dbReference type="InterPro" id="IPR036735">
    <property type="entry name" value="NGN_dom_sf"/>
</dbReference>
<dbReference type="SUPFAM" id="SSF50104">
    <property type="entry name" value="Translation proteins SH3-like domain"/>
    <property type="match status" value="1"/>
</dbReference>
<evidence type="ECO:0000256" key="3">
    <source>
        <dbReference type="ARBA" id="ARBA00024691"/>
    </source>
</evidence>
<dbReference type="InterPro" id="IPR008991">
    <property type="entry name" value="Translation_prot_SH3-like_sf"/>
</dbReference>
<sequence>MPRAVVSHRHIQCYFHPLLYHARFSPERLLIPPVLSVRTVFLPETDRQLASAVGNHVEPGSTLIPKPNGEVTRLNRDGYNLKSILNWAEDMYELIMASIHGLASQYLRVENTFSKQDNMKLTLVRAKAEEIYPILKNYEDGWVVDDFLRIFLKNSSQWQKTKLRKNSSQVNDTYTWDSSRTRPHLLIRPKELPKLNPQTFMQRSDPKEVIRFIDIEAEEVQEDEESEHEDVEDELRSFFNDDEVNDGQSDQDEESILGPMYDSLAVVDKHQFLEELAERYRRRWPSPPVLIPAIIPQIFLTPSVDDCPICSDSMVRSVFARPSFVGLVFVEAPSQAAVLHALRNFSDVYLQLKIMPVDERVALLNLSNQDPLVTIGSWVIIRHSLYKSDWAYVLEDVPATGEVEVAVVPRIPLDRERYGGKGKKRKVSPLSSVADSQPPAHPFTFNDIAAVFGSSAIRTKGDEFIFRCQTFKNGLLHKHFAMTTVSAVEGVPTTSLQDLEPFLKAKLPIDLRALADASRDASLKRIVIDDRVRITSGEQAGLVGEVLDVRGEVASILPRSDDDGNAFEIVLGVPMANFERFFKAGDHVQVKTGVDAGRKGLIAVVELPTMTFIEANTNFHVHVRCDAVDWYEPQLSLAHKLELPATIHSECDPKDPWEGKEVVITKGEYKGYRGLVKAVHLEDAWVELEAGQRIVVLDKWSLSPSSLSASNNPNFVPLSVPCNWGDNITSEWPSASTAGLAESSASQEQNTDGDPAWDPSSRTPPRDVEVETEPEDPGSTWLLSSVMASTLNTKSVMLLIQGTKKSGFERGKHEGALVRTVLRDRQKISPGNNEVVVTVGSGNRGGGTQLSVPVCYLRAMSGSRRSTVVVKEGQHTGIVCTMFRAGANNFWVLHTDEQPLQVLQEPSDNLAVVRKLI</sequence>
<name>A0A4S4LIR4_9AGAM</name>
<evidence type="ECO:0000313" key="8">
    <source>
        <dbReference type="EMBL" id="THH11687.1"/>
    </source>
</evidence>
<accession>A0A4S4LIR4</accession>
<dbReference type="GO" id="GO:0006368">
    <property type="term" value="P:transcription elongation by RNA polymerase II"/>
    <property type="evidence" value="ECO:0007669"/>
    <property type="project" value="TreeGrafter"/>
</dbReference>
<feature type="region of interest" description="Disordered" evidence="6">
    <location>
        <begin position="731"/>
        <end position="780"/>
    </location>
</feature>
<keyword evidence="2" id="KW-0804">Transcription</keyword>
<dbReference type="Pfam" id="PF03439">
    <property type="entry name" value="Spt5-NGN"/>
    <property type="match status" value="1"/>
</dbReference>
<protein>
    <recommendedName>
        <fullName evidence="4">Chromatin elongation factor SPT5</fullName>
    </recommendedName>
    <alternativeName>
        <fullName evidence="5">Chromatin elongation factor spt5</fullName>
    </alternativeName>
</protein>
<evidence type="ECO:0000256" key="4">
    <source>
        <dbReference type="ARBA" id="ARBA00029865"/>
    </source>
</evidence>
<comment type="caution">
    <text evidence="8">The sequence shown here is derived from an EMBL/GenBank/DDBJ whole genome shotgun (WGS) entry which is preliminary data.</text>
</comment>
<evidence type="ECO:0000313" key="9">
    <source>
        <dbReference type="Proteomes" id="UP000310158"/>
    </source>
</evidence>
<dbReference type="AlphaFoldDB" id="A0A4S4LIR4"/>
<dbReference type="EMBL" id="SGPL01000501">
    <property type="protein sequence ID" value="THH11687.1"/>
    <property type="molecule type" value="Genomic_DNA"/>
</dbReference>
<dbReference type="Proteomes" id="UP000310158">
    <property type="component" value="Unassembled WGS sequence"/>
</dbReference>
<dbReference type="Gene3D" id="2.30.30.30">
    <property type="match status" value="2"/>
</dbReference>
<dbReference type="PANTHER" id="PTHR11125">
    <property type="entry name" value="SUPPRESSOR OF TY 5"/>
    <property type="match status" value="1"/>
</dbReference>
<reference evidence="8 9" key="1">
    <citation type="submission" date="2019-02" db="EMBL/GenBank/DDBJ databases">
        <title>Genome sequencing of the rare red list fungi Bondarzewia mesenterica.</title>
        <authorList>
            <person name="Buettner E."/>
            <person name="Kellner H."/>
        </authorList>
    </citation>
    <scope>NUCLEOTIDE SEQUENCE [LARGE SCALE GENOMIC DNA]</scope>
    <source>
        <strain evidence="8 9">DSM 108281</strain>
    </source>
</reference>
<comment type="similarity">
    <text evidence="1">Belongs to the SPT5 family.</text>
</comment>
<evidence type="ECO:0000256" key="5">
    <source>
        <dbReference type="ARBA" id="ARBA00031006"/>
    </source>
</evidence>
<organism evidence="8 9">
    <name type="scientific">Bondarzewia mesenterica</name>
    <dbReference type="NCBI Taxonomy" id="1095465"/>
    <lineage>
        <taxon>Eukaryota</taxon>
        <taxon>Fungi</taxon>
        <taxon>Dikarya</taxon>
        <taxon>Basidiomycota</taxon>
        <taxon>Agaricomycotina</taxon>
        <taxon>Agaricomycetes</taxon>
        <taxon>Russulales</taxon>
        <taxon>Bondarzewiaceae</taxon>
        <taxon>Bondarzewia</taxon>
    </lineage>
</organism>
<dbReference type="InterPro" id="IPR039659">
    <property type="entry name" value="SPT5"/>
</dbReference>
<proteinExistence type="inferred from homology"/>
<evidence type="ECO:0000256" key="2">
    <source>
        <dbReference type="ARBA" id="ARBA00023163"/>
    </source>
</evidence>
<dbReference type="Pfam" id="PF23290">
    <property type="entry name" value="KOW5_SPT5"/>
    <property type="match status" value="1"/>
</dbReference>
<dbReference type="Gene3D" id="3.30.70.940">
    <property type="entry name" value="NusG, N-terminal domain"/>
    <property type="match status" value="1"/>
</dbReference>
<feature type="domain" description="KOW" evidence="7">
    <location>
        <begin position="655"/>
        <end position="682"/>
    </location>
</feature>
<dbReference type="GO" id="GO:0003729">
    <property type="term" value="F:mRNA binding"/>
    <property type="evidence" value="ECO:0007669"/>
    <property type="project" value="TreeGrafter"/>
</dbReference>
<dbReference type="GO" id="GO:0032044">
    <property type="term" value="C:DSIF complex"/>
    <property type="evidence" value="ECO:0007669"/>
    <property type="project" value="TreeGrafter"/>
</dbReference>
<feature type="domain" description="KOW" evidence="7">
    <location>
        <begin position="581"/>
        <end position="608"/>
    </location>
</feature>
<dbReference type="OrthoDB" id="2686745at2759"/>
<evidence type="ECO:0000256" key="1">
    <source>
        <dbReference type="ARBA" id="ARBA00006956"/>
    </source>
</evidence>
<evidence type="ECO:0000256" key="6">
    <source>
        <dbReference type="SAM" id="MobiDB-lite"/>
    </source>
</evidence>
<dbReference type="InterPro" id="IPR041978">
    <property type="entry name" value="KOW_Spt5_5"/>
</dbReference>
<keyword evidence="9" id="KW-1185">Reference proteome</keyword>
<feature type="compositionally biased region" description="Polar residues" evidence="6">
    <location>
        <begin position="731"/>
        <end position="752"/>
    </location>
</feature>
<dbReference type="InterPro" id="IPR014722">
    <property type="entry name" value="Rib_uL2_dom2"/>
</dbReference>
<gene>
    <name evidence="8" type="ORF">EW146_g7956</name>
</gene>
<comment type="function">
    <text evidence="3">The SPT4-SPT5 complex mediates both activation and inhibition of transcription elongation, and plays a role in pre-mRNA processing. This complex seems to be important for the stability of the RNA polymerase II elongation machinery on the chromatin template but not for the inherent ability of this machinery to translocate down the gene.</text>
</comment>
<dbReference type="PANTHER" id="PTHR11125:SF7">
    <property type="entry name" value="TRANSCRIPTION ELONGATION FACTOR SPT5"/>
    <property type="match status" value="1"/>
</dbReference>
<dbReference type="InterPro" id="IPR005824">
    <property type="entry name" value="KOW"/>
</dbReference>